<evidence type="ECO:0000256" key="1">
    <source>
        <dbReference type="SAM" id="MobiDB-lite"/>
    </source>
</evidence>
<gene>
    <name evidence="2" type="ORF">ATE48_00285</name>
</gene>
<accession>A0A1B1AD30</accession>
<reference evidence="2 3" key="1">
    <citation type="submission" date="2015-11" db="EMBL/GenBank/DDBJ databases">
        <title>Whole-Genome Sequence of Candidatus Oderbacter manganicum from the National Park Lower Oder Valley, Germany.</title>
        <authorList>
            <person name="Braun B."/>
            <person name="Liere K."/>
            <person name="Szewzyk U."/>
        </authorList>
    </citation>
    <scope>NUCLEOTIDE SEQUENCE [LARGE SCALE GENOMIC DNA]</scope>
    <source>
        <strain evidence="2 3">OTSz_A_272</strain>
    </source>
</reference>
<feature type="region of interest" description="Disordered" evidence="1">
    <location>
        <begin position="198"/>
        <end position="227"/>
    </location>
</feature>
<feature type="compositionally biased region" description="Basic residues" evidence="1">
    <location>
        <begin position="218"/>
        <end position="227"/>
    </location>
</feature>
<dbReference type="Proteomes" id="UP000092498">
    <property type="component" value="Chromosome"/>
</dbReference>
<dbReference type="KEGG" id="cbot:ATE48_00285"/>
<evidence type="ECO:0000313" key="2">
    <source>
        <dbReference type="EMBL" id="ANP44467.1"/>
    </source>
</evidence>
<dbReference type="OrthoDB" id="7432673at2"/>
<evidence type="ECO:0000313" key="3">
    <source>
        <dbReference type="Proteomes" id="UP000092498"/>
    </source>
</evidence>
<dbReference type="AlphaFoldDB" id="A0A1B1AD30"/>
<dbReference type="InParanoid" id="A0A1B1AD30"/>
<sequence>MKRTRKARAPKPVASTPRYVPSKVFPVRSLAGATPAEQARQIASDLTAPEASATRVIVAAEGKSVAGEWLDVPGTLAELRRVATNTTAGDLSHAEAMLMNQAQALQSLFTRLIERGVVQESLPQYEAHMRLALKAQAQSRATLETLANVRNGPVIYARQANVAAGAPMQVNNGAPAHTGARQIENPPNQLLEPSDDCLDDRTQSGAGACDPPMEAVGAKHRAKNIRR</sequence>
<dbReference type="STRING" id="1759059.ATE48_00285"/>
<proteinExistence type="predicted"/>
<dbReference type="RefSeq" id="WP_066766561.1">
    <property type="nucleotide sequence ID" value="NZ_CP013244.1"/>
</dbReference>
<protein>
    <submittedName>
        <fullName evidence="2">Uncharacterized protein</fullName>
    </submittedName>
</protein>
<name>A0A1B1AD30_9PROT</name>
<dbReference type="EMBL" id="CP013244">
    <property type="protein sequence ID" value="ANP44467.1"/>
    <property type="molecule type" value="Genomic_DNA"/>
</dbReference>
<organism evidence="2 3">
    <name type="scientific">Candidatus Viadribacter manganicus</name>
    <dbReference type="NCBI Taxonomy" id="1759059"/>
    <lineage>
        <taxon>Bacteria</taxon>
        <taxon>Pseudomonadati</taxon>
        <taxon>Pseudomonadota</taxon>
        <taxon>Alphaproteobacteria</taxon>
        <taxon>Hyphomonadales</taxon>
        <taxon>Hyphomonadaceae</taxon>
        <taxon>Candidatus Viadribacter</taxon>
    </lineage>
</organism>
<keyword evidence="3" id="KW-1185">Reference proteome</keyword>